<dbReference type="EMBL" id="AP018711">
    <property type="protein sequence ID" value="BBE34366.1"/>
    <property type="molecule type" value="Genomic_DNA"/>
</dbReference>
<dbReference type="GO" id="GO:0030170">
    <property type="term" value="F:pyridoxal phosphate binding"/>
    <property type="evidence" value="ECO:0007669"/>
    <property type="project" value="InterPro"/>
</dbReference>
<dbReference type="Gene3D" id="2.40.30.10">
    <property type="entry name" value="Translation factors"/>
    <property type="match status" value="1"/>
</dbReference>
<dbReference type="InterPro" id="IPR052353">
    <property type="entry name" value="Benzoxazolinone_Detox_Enz"/>
</dbReference>
<keyword evidence="7" id="KW-1185">Reference proteome</keyword>
<dbReference type="Gene3D" id="3.40.50.80">
    <property type="entry name" value="Nucleotide-binding domain of ferredoxin-NADP reductase (FNR) module"/>
    <property type="match status" value="1"/>
</dbReference>
<reference evidence="4 6" key="1">
    <citation type="submission" date="2018-06" db="EMBL/GenBank/DDBJ databases">
        <title>Complete Genome Sequence of the Microcystin-Degrading Bacterium Sphingosinicella microcystinivorans Strain B-9.</title>
        <authorList>
            <person name="Jin H."/>
            <person name="Nishizawa T."/>
            <person name="Guo Y."/>
            <person name="Nishizawa A."/>
            <person name="Park H."/>
            <person name="Kato H."/>
            <person name="Tsuji K."/>
            <person name="Harada K."/>
        </authorList>
    </citation>
    <scope>NUCLEOTIDE SEQUENCE [LARGE SCALE GENOMIC DNA]</scope>
    <source>
        <strain evidence="4 6">B9</strain>
    </source>
</reference>
<dbReference type="SUPFAM" id="SSF52343">
    <property type="entry name" value="Ferredoxin reductase-like, C-terminal NADP-linked domain"/>
    <property type="match status" value="1"/>
</dbReference>
<dbReference type="EMBL" id="RBWX01000007">
    <property type="protein sequence ID" value="RKS91392.1"/>
    <property type="molecule type" value="Genomic_DNA"/>
</dbReference>
<dbReference type="InterPro" id="IPR017938">
    <property type="entry name" value="Riboflavin_synthase-like_b-brl"/>
</dbReference>
<dbReference type="SUPFAM" id="SSF50800">
    <property type="entry name" value="PK beta-barrel domain-like"/>
    <property type="match status" value="1"/>
</dbReference>
<dbReference type="Gene3D" id="2.40.33.20">
    <property type="entry name" value="PK beta-barrel domain-like"/>
    <property type="match status" value="1"/>
</dbReference>
<evidence type="ECO:0000256" key="1">
    <source>
        <dbReference type="SAM" id="MobiDB-lite"/>
    </source>
</evidence>
<dbReference type="Proteomes" id="UP000275727">
    <property type="component" value="Chromosome"/>
</dbReference>
<dbReference type="Pfam" id="PF03473">
    <property type="entry name" value="MOSC"/>
    <property type="match status" value="1"/>
</dbReference>
<feature type="domain" description="MOSC" evidence="2">
    <location>
        <begin position="28"/>
        <end position="161"/>
    </location>
</feature>
<dbReference type="Pfam" id="PF00970">
    <property type="entry name" value="FAD_binding_6"/>
    <property type="match status" value="1"/>
</dbReference>
<organism evidence="4 6">
    <name type="scientific">Sphingosinicella microcystinivorans</name>
    <dbReference type="NCBI Taxonomy" id="335406"/>
    <lineage>
        <taxon>Bacteria</taxon>
        <taxon>Pseudomonadati</taxon>
        <taxon>Pseudomonadota</taxon>
        <taxon>Alphaproteobacteria</taxon>
        <taxon>Sphingomonadales</taxon>
        <taxon>Sphingosinicellaceae</taxon>
        <taxon>Sphingosinicella</taxon>
    </lineage>
</organism>
<evidence type="ECO:0000313" key="6">
    <source>
        <dbReference type="Proteomes" id="UP000275727"/>
    </source>
</evidence>
<dbReference type="InterPro" id="IPR039261">
    <property type="entry name" value="FNR_nucleotide-bd"/>
</dbReference>
<dbReference type="InterPro" id="IPR008333">
    <property type="entry name" value="Cbr1-like_FAD-bd_dom"/>
</dbReference>
<protein>
    <submittedName>
        <fullName evidence="5">Flavin-dependent oxidoreductase</fullName>
    </submittedName>
</protein>
<dbReference type="Proteomes" id="UP000276029">
    <property type="component" value="Unassembled WGS sequence"/>
</dbReference>
<dbReference type="GO" id="GO:0030151">
    <property type="term" value="F:molybdenum ion binding"/>
    <property type="evidence" value="ECO:0007669"/>
    <property type="project" value="InterPro"/>
</dbReference>
<dbReference type="PANTHER" id="PTHR30212">
    <property type="entry name" value="PROTEIN YIIM"/>
    <property type="match status" value="1"/>
</dbReference>
<dbReference type="PROSITE" id="PS51384">
    <property type="entry name" value="FAD_FR"/>
    <property type="match status" value="1"/>
</dbReference>
<dbReference type="SUPFAM" id="SSF63380">
    <property type="entry name" value="Riboflavin synthase domain-like"/>
    <property type="match status" value="1"/>
</dbReference>
<evidence type="ECO:0000259" key="2">
    <source>
        <dbReference type="PROSITE" id="PS51340"/>
    </source>
</evidence>
<evidence type="ECO:0000313" key="7">
    <source>
        <dbReference type="Proteomes" id="UP000276029"/>
    </source>
</evidence>
<dbReference type="PROSITE" id="PS51340">
    <property type="entry name" value="MOSC"/>
    <property type="match status" value="1"/>
</dbReference>
<name>A0AAD1D7M4_SPHMI</name>
<dbReference type="GO" id="GO:0016491">
    <property type="term" value="F:oxidoreductase activity"/>
    <property type="evidence" value="ECO:0007669"/>
    <property type="project" value="InterPro"/>
</dbReference>
<dbReference type="InterPro" id="IPR005302">
    <property type="entry name" value="MoCF_Sase_C"/>
</dbReference>
<evidence type="ECO:0000259" key="3">
    <source>
        <dbReference type="PROSITE" id="PS51384"/>
    </source>
</evidence>
<feature type="domain" description="FAD-binding FR-type" evidence="3">
    <location>
        <begin position="224"/>
        <end position="326"/>
    </location>
</feature>
<reference evidence="5 7" key="2">
    <citation type="submission" date="2018-10" db="EMBL/GenBank/DDBJ databases">
        <title>Genomic Encyclopedia of Type Strains, Phase IV (KMG-IV): sequencing the most valuable type-strain genomes for metagenomic binning, comparative biology and taxonomic classification.</title>
        <authorList>
            <person name="Goeker M."/>
        </authorList>
    </citation>
    <scope>NUCLEOTIDE SEQUENCE [LARGE SCALE GENOMIC DNA]</scope>
    <source>
        <strain evidence="5 7">DSM 19791</strain>
    </source>
</reference>
<dbReference type="KEGG" id="smic:SmB9_20240"/>
<dbReference type="InterPro" id="IPR017927">
    <property type="entry name" value="FAD-bd_FR_type"/>
</dbReference>
<dbReference type="InterPro" id="IPR011037">
    <property type="entry name" value="Pyrv_Knase-like_insert_dom_sf"/>
</dbReference>
<dbReference type="RefSeq" id="WP_121047848.1">
    <property type="nucleotide sequence ID" value="NZ_AP018711.1"/>
</dbReference>
<gene>
    <name evidence="5" type="ORF">DFR51_0956</name>
    <name evidence="4" type="ORF">SmB9_20240</name>
</gene>
<evidence type="ECO:0000313" key="4">
    <source>
        <dbReference type="EMBL" id="BBE34366.1"/>
    </source>
</evidence>
<proteinExistence type="predicted"/>
<sequence length="412" mass="45855">MHLLNVSAGGLHAVQIGTEVVTTGHLKVPQPEPWHVTDDGIPGDKRAVHPDKIYAFSRQAYAYWGEQLGVEAARWPDGFFGENLTFDTLDESDLRIGDVFTLGEEVRLFVAGARSPCLKLSWRLGQPPAFQRAFAKSRYAGVYFGVESPGRVRPGDRLRRIAHNPAMPSVADVSDFLIERDPPPLEPLQRLLSFARLSGTNRLLLSAKREAAERAQDRQEGRWRGWRPFIVSKVTQEAPEIRSVEFSPADGGRLPRAKPGQHVQVQFEHEGATLRRAWSLSAFSFTPECYRVTVRKQRGKGSQRLHALRPGDTVSLSAPAGDFTLDMGSYRPLVLIAAGIGITPLKAMLDAHFSRRDAPPAYLIYGGAARKTSPFERTSKHWPPRARTFLSRSSTAARRFPARFTEGSRRTG</sequence>
<evidence type="ECO:0000313" key="5">
    <source>
        <dbReference type="EMBL" id="RKS91392.1"/>
    </source>
</evidence>
<accession>A0AAD1D7M4</accession>
<dbReference type="PANTHER" id="PTHR30212:SF2">
    <property type="entry name" value="PROTEIN YIIM"/>
    <property type="match status" value="1"/>
</dbReference>
<dbReference type="AlphaFoldDB" id="A0AAD1D7M4"/>
<feature type="region of interest" description="Disordered" evidence="1">
    <location>
        <begin position="392"/>
        <end position="412"/>
    </location>
</feature>